<evidence type="ECO:0000256" key="1">
    <source>
        <dbReference type="SAM" id="Phobius"/>
    </source>
</evidence>
<dbReference type="AlphaFoldDB" id="A0A0K2THM2"/>
<protein>
    <submittedName>
        <fullName evidence="2">Uncharacterized protein</fullName>
    </submittedName>
</protein>
<keyword evidence="1" id="KW-0812">Transmembrane</keyword>
<keyword evidence="1" id="KW-1133">Transmembrane helix</keyword>
<organism evidence="2">
    <name type="scientific">Lepeophtheirus salmonis</name>
    <name type="common">Salmon louse</name>
    <name type="synonym">Caligus salmonis</name>
    <dbReference type="NCBI Taxonomy" id="72036"/>
    <lineage>
        <taxon>Eukaryota</taxon>
        <taxon>Metazoa</taxon>
        <taxon>Ecdysozoa</taxon>
        <taxon>Arthropoda</taxon>
        <taxon>Crustacea</taxon>
        <taxon>Multicrustacea</taxon>
        <taxon>Hexanauplia</taxon>
        <taxon>Copepoda</taxon>
        <taxon>Siphonostomatoida</taxon>
        <taxon>Caligidae</taxon>
        <taxon>Lepeophtheirus</taxon>
    </lineage>
</organism>
<reference evidence="2" key="1">
    <citation type="submission" date="2014-05" db="EMBL/GenBank/DDBJ databases">
        <authorList>
            <person name="Chronopoulou M."/>
        </authorList>
    </citation>
    <scope>NUCLEOTIDE SEQUENCE</scope>
    <source>
        <tissue evidence="2">Whole organism</tissue>
    </source>
</reference>
<sequence length="53" mass="5643">MFLSSDFRQATLPTNKLLSSLTCGFTIVITIIIIVTIGNAVGTLGVIVLLHLI</sequence>
<accession>A0A0K2THM2</accession>
<name>A0A0K2THM2_LEPSM</name>
<feature type="transmembrane region" description="Helical" evidence="1">
    <location>
        <begin position="25"/>
        <end position="50"/>
    </location>
</feature>
<keyword evidence="1" id="KW-0472">Membrane</keyword>
<dbReference type="EMBL" id="HACA01008202">
    <property type="protein sequence ID" value="CDW25563.1"/>
    <property type="molecule type" value="Transcribed_RNA"/>
</dbReference>
<evidence type="ECO:0000313" key="2">
    <source>
        <dbReference type="EMBL" id="CDW25563.1"/>
    </source>
</evidence>
<proteinExistence type="predicted"/>